<dbReference type="InterPro" id="IPR036390">
    <property type="entry name" value="WH_DNA-bd_sf"/>
</dbReference>
<dbReference type="InterPro" id="IPR036388">
    <property type="entry name" value="WH-like_DNA-bd_sf"/>
</dbReference>
<evidence type="ECO:0000256" key="2">
    <source>
        <dbReference type="ARBA" id="ARBA00023015"/>
    </source>
</evidence>
<dbReference type="Pfam" id="PF00126">
    <property type="entry name" value="HTH_1"/>
    <property type="match status" value="1"/>
</dbReference>
<name>A0ABM8Y101_9BURK</name>
<evidence type="ECO:0000313" key="6">
    <source>
        <dbReference type="EMBL" id="CAG9186395.1"/>
    </source>
</evidence>
<dbReference type="CDD" id="cd08414">
    <property type="entry name" value="PBP2_LTTR_aromatics_like"/>
    <property type="match status" value="1"/>
</dbReference>
<dbReference type="InterPro" id="IPR000847">
    <property type="entry name" value="LysR_HTH_N"/>
</dbReference>
<dbReference type="PRINTS" id="PR00039">
    <property type="entry name" value="HTHLYSR"/>
</dbReference>
<organism evidence="6 7">
    <name type="scientific">Cupriavidus pampae</name>
    <dbReference type="NCBI Taxonomy" id="659251"/>
    <lineage>
        <taxon>Bacteria</taxon>
        <taxon>Pseudomonadati</taxon>
        <taxon>Pseudomonadota</taxon>
        <taxon>Betaproteobacteria</taxon>
        <taxon>Burkholderiales</taxon>
        <taxon>Burkholderiaceae</taxon>
        <taxon>Cupriavidus</taxon>
    </lineage>
</organism>
<dbReference type="SUPFAM" id="SSF46785">
    <property type="entry name" value="Winged helix' DNA-binding domain"/>
    <property type="match status" value="1"/>
</dbReference>
<protein>
    <submittedName>
        <fullName evidence="6">HTH-type transcriptional regulator BenM</fullName>
    </submittedName>
</protein>
<keyword evidence="7" id="KW-1185">Reference proteome</keyword>
<dbReference type="PANTHER" id="PTHR30346">
    <property type="entry name" value="TRANSCRIPTIONAL DUAL REGULATOR HCAR-RELATED"/>
    <property type="match status" value="1"/>
</dbReference>
<evidence type="ECO:0000259" key="5">
    <source>
        <dbReference type="PROSITE" id="PS50931"/>
    </source>
</evidence>
<reference evidence="6 7" key="1">
    <citation type="submission" date="2021-08" db="EMBL/GenBank/DDBJ databases">
        <authorList>
            <person name="Peeters C."/>
        </authorList>
    </citation>
    <scope>NUCLEOTIDE SEQUENCE [LARGE SCALE GENOMIC DNA]</scope>
    <source>
        <strain evidence="6 7">LMG 32289</strain>
    </source>
</reference>
<dbReference type="PANTHER" id="PTHR30346:SF17">
    <property type="entry name" value="LYSR FAMILY TRANSCRIPTIONAL REGULATOR"/>
    <property type="match status" value="1"/>
</dbReference>
<dbReference type="Proteomes" id="UP000706525">
    <property type="component" value="Unassembled WGS sequence"/>
</dbReference>
<keyword evidence="3" id="KW-0238">DNA-binding</keyword>
<dbReference type="SUPFAM" id="SSF53850">
    <property type="entry name" value="Periplasmic binding protein-like II"/>
    <property type="match status" value="1"/>
</dbReference>
<evidence type="ECO:0000313" key="7">
    <source>
        <dbReference type="Proteomes" id="UP000706525"/>
    </source>
</evidence>
<evidence type="ECO:0000256" key="3">
    <source>
        <dbReference type="ARBA" id="ARBA00023125"/>
    </source>
</evidence>
<dbReference type="InterPro" id="IPR005119">
    <property type="entry name" value="LysR_subst-bd"/>
</dbReference>
<feature type="domain" description="HTH lysR-type" evidence="5">
    <location>
        <begin position="2"/>
        <end position="59"/>
    </location>
</feature>
<accession>A0ABM8Y101</accession>
<dbReference type="Pfam" id="PF03466">
    <property type="entry name" value="LysR_substrate"/>
    <property type="match status" value="1"/>
</dbReference>
<comment type="similarity">
    <text evidence="1">Belongs to the LysR transcriptional regulatory family.</text>
</comment>
<evidence type="ECO:0000256" key="4">
    <source>
        <dbReference type="ARBA" id="ARBA00023163"/>
    </source>
</evidence>
<evidence type="ECO:0000256" key="1">
    <source>
        <dbReference type="ARBA" id="ARBA00009437"/>
    </source>
</evidence>
<dbReference type="RefSeq" id="WP_223995595.1">
    <property type="nucleotide sequence ID" value="NZ_CAJZAG010000018.1"/>
</dbReference>
<comment type="caution">
    <text evidence="6">The sequence shown here is derived from an EMBL/GenBank/DDBJ whole genome shotgun (WGS) entry which is preliminary data.</text>
</comment>
<dbReference type="PROSITE" id="PS50931">
    <property type="entry name" value="HTH_LYSR"/>
    <property type="match status" value="1"/>
</dbReference>
<dbReference type="EMBL" id="CAJZAG010000018">
    <property type="protein sequence ID" value="CAG9186395.1"/>
    <property type="molecule type" value="Genomic_DNA"/>
</dbReference>
<dbReference type="Gene3D" id="3.40.190.10">
    <property type="entry name" value="Periplasmic binding protein-like II"/>
    <property type="match status" value="2"/>
</dbReference>
<keyword evidence="2" id="KW-0805">Transcription regulation</keyword>
<gene>
    <name evidence="6" type="primary">benM_9</name>
    <name evidence="6" type="ORF">LMG32289_06403</name>
</gene>
<keyword evidence="4" id="KW-0804">Transcription</keyword>
<dbReference type="Gene3D" id="1.10.10.10">
    <property type="entry name" value="Winged helix-like DNA-binding domain superfamily/Winged helix DNA-binding domain"/>
    <property type="match status" value="1"/>
</dbReference>
<sequence>MMDLRRLRYFVVLAETLHFSRAAERLNIAQPPLSHQIKVLEEELSAKLFERTNRRVELTPAGKALLPEAQALLAQAERASAIAARVQRGDLGELRVGFTSGAALTGVIPRLILAYRQRRPGVQVRIAELTTQEQLAAMLERRIDVAFVRSVETPDLPPTLGTIRLFEDALVVALPSKHPLAKAKGPLPVSALANEEFVMFPRDSGTSVLVQILSLCRLSGFAPRVVQEALTAVTIVGLVAAGLGIALVPASFGRVAATGVAYRKLRDKGAKSAMWMVFRTGVVSEQELAFRELAGT</sequence>
<proteinExistence type="inferred from homology"/>